<dbReference type="OrthoDB" id="5374349at2759"/>
<evidence type="ECO:0000256" key="2">
    <source>
        <dbReference type="SAM" id="MobiDB-lite"/>
    </source>
</evidence>
<evidence type="ECO:0000259" key="3">
    <source>
        <dbReference type="Pfam" id="PF00076"/>
    </source>
</evidence>
<sequence>MAATQAASFNEIIKASRQKKKNEDLANKILGKNRRASAPGSGAGKAQNATPGGSLASRIGVTKRSASANLGSKANGKAPSAAAAGRNTASNAKSTRRRRPAEDRLVSALNPENGQATVRNGGGGINIKGASATPPVVIGSNFAPGTTAADIQSAIEPVSGKIVSCWITSQKPTVTAEITFAEKSSAEKAVANFHNQRADGRVLSFQLSSSGLGAKTTTGSTFDNQREQADRERRMQRTADPAVQDGKSGFSEQNNQPMDSRNTGRGGRRGNRGRRNFGRNDRNGNQGNQETGLYSDEMMIDAPPTGPKNRGNRRQ</sequence>
<name>A0A1L9TH08_9EURO</name>
<feature type="region of interest" description="Disordered" evidence="2">
    <location>
        <begin position="1"/>
        <end position="120"/>
    </location>
</feature>
<dbReference type="SUPFAM" id="SSF54928">
    <property type="entry name" value="RNA-binding domain, RBD"/>
    <property type="match status" value="1"/>
</dbReference>
<dbReference type="GeneID" id="63763051"/>
<dbReference type="InterPro" id="IPR000504">
    <property type="entry name" value="RRM_dom"/>
</dbReference>
<evidence type="ECO:0000313" key="4">
    <source>
        <dbReference type="EMBL" id="OJJ58727.1"/>
    </source>
</evidence>
<dbReference type="RefSeq" id="XP_040702533.1">
    <property type="nucleotide sequence ID" value="XM_040846978.1"/>
</dbReference>
<dbReference type="InterPro" id="IPR012677">
    <property type="entry name" value="Nucleotide-bd_a/b_plait_sf"/>
</dbReference>
<dbReference type="PANTHER" id="PTHR19965:SF97">
    <property type="entry name" value="RRM DOMAIN-CONTAINING PROTEIN"/>
    <property type="match status" value="1"/>
</dbReference>
<dbReference type="Gene3D" id="3.30.70.330">
    <property type="match status" value="1"/>
</dbReference>
<dbReference type="VEuPathDB" id="FungiDB:ASPSYDRAFT_45122"/>
<dbReference type="AlphaFoldDB" id="A0A1L9TH08"/>
<accession>A0A1L9TH08</accession>
<dbReference type="PANTHER" id="PTHR19965">
    <property type="entry name" value="RNA AND EXPORT FACTOR BINDING PROTEIN"/>
    <property type="match status" value="1"/>
</dbReference>
<dbReference type="Proteomes" id="UP000184356">
    <property type="component" value="Unassembled WGS sequence"/>
</dbReference>
<proteinExistence type="predicted"/>
<feature type="compositionally biased region" description="Low complexity" evidence="2">
    <location>
        <begin position="71"/>
        <end position="92"/>
    </location>
</feature>
<feature type="compositionally biased region" description="Basic residues" evidence="2">
    <location>
        <begin position="266"/>
        <end position="277"/>
    </location>
</feature>
<organism evidence="4 5">
    <name type="scientific">Aspergillus sydowii CBS 593.65</name>
    <dbReference type="NCBI Taxonomy" id="1036612"/>
    <lineage>
        <taxon>Eukaryota</taxon>
        <taxon>Fungi</taxon>
        <taxon>Dikarya</taxon>
        <taxon>Ascomycota</taxon>
        <taxon>Pezizomycotina</taxon>
        <taxon>Eurotiomycetes</taxon>
        <taxon>Eurotiomycetidae</taxon>
        <taxon>Eurotiales</taxon>
        <taxon>Aspergillaceae</taxon>
        <taxon>Aspergillus</taxon>
        <taxon>Aspergillus subgen. Nidulantes</taxon>
    </lineage>
</organism>
<evidence type="ECO:0000313" key="5">
    <source>
        <dbReference type="Proteomes" id="UP000184356"/>
    </source>
</evidence>
<dbReference type="EMBL" id="KV878586">
    <property type="protein sequence ID" value="OJJ58727.1"/>
    <property type="molecule type" value="Genomic_DNA"/>
</dbReference>
<protein>
    <recommendedName>
        <fullName evidence="3">RRM domain-containing protein</fullName>
    </recommendedName>
</protein>
<reference evidence="5" key="1">
    <citation type="journal article" date="2017" name="Genome Biol.">
        <title>Comparative genomics reveals high biological diversity and specific adaptations in the industrially and medically important fungal genus Aspergillus.</title>
        <authorList>
            <person name="de Vries R.P."/>
            <person name="Riley R."/>
            <person name="Wiebenga A."/>
            <person name="Aguilar-Osorio G."/>
            <person name="Amillis S."/>
            <person name="Uchima C.A."/>
            <person name="Anderluh G."/>
            <person name="Asadollahi M."/>
            <person name="Askin M."/>
            <person name="Barry K."/>
            <person name="Battaglia E."/>
            <person name="Bayram O."/>
            <person name="Benocci T."/>
            <person name="Braus-Stromeyer S.A."/>
            <person name="Caldana C."/>
            <person name="Canovas D."/>
            <person name="Cerqueira G.C."/>
            <person name="Chen F."/>
            <person name="Chen W."/>
            <person name="Choi C."/>
            <person name="Clum A."/>
            <person name="Dos Santos R.A."/>
            <person name="Damasio A.R."/>
            <person name="Diallinas G."/>
            <person name="Emri T."/>
            <person name="Fekete E."/>
            <person name="Flipphi M."/>
            <person name="Freyberg S."/>
            <person name="Gallo A."/>
            <person name="Gournas C."/>
            <person name="Habgood R."/>
            <person name="Hainaut M."/>
            <person name="Harispe M.L."/>
            <person name="Henrissat B."/>
            <person name="Hilden K.S."/>
            <person name="Hope R."/>
            <person name="Hossain A."/>
            <person name="Karabika E."/>
            <person name="Karaffa L."/>
            <person name="Karanyi Z."/>
            <person name="Krasevec N."/>
            <person name="Kuo A."/>
            <person name="Kusch H."/>
            <person name="LaButti K."/>
            <person name="Lagendijk E.L."/>
            <person name="Lapidus A."/>
            <person name="Levasseur A."/>
            <person name="Lindquist E."/>
            <person name="Lipzen A."/>
            <person name="Logrieco A.F."/>
            <person name="MacCabe A."/>
            <person name="Maekelae M.R."/>
            <person name="Malavazi I."/>
            <person name="Melin P."/>
            <person name="Meyer V."/>
            <person name="Mielnichuk N."/>
            <person name="Miskei M."/>
            <person name="Molnar A.P."/>
            <person name="Mule G."/>
            <person name="Ngan C.Y."/>
            <person name="Orejas M."/>
            <person name="Orosz E."/>
            <person name="Ouedraogo J.P."/>
            <person name="Overkamp K.M."/>
            <person name="Park H.-S."/>
            <person name="Perrone G."/>
            <person name="Piumi F."/>
            <person name="Punt P.J."/>
            <person name="Ram A.F."/>
            <person name="Ramon A."/>
            <person name="Rauscher S."/>
            <person name="Record E."/>
            <person name="Riano-Pachon D.M."/>
            <person name="Robert V."/>
            <person name="Roehrig J."/>
            <person name="Ruller R."/>
            <person name="Salamov A."/>
            <person name="Salih N.S."/>
            <person name="Samson R.A."/>
            <person name="Sandor E."/>
            <person name="Sanguinetti M."/>
            <person name="Schuetze T."/>
            <person name="Sepcic K."/>
            <person name="Shelest E."/>
            <person name="Sherlock G."/>
            <person name="Sophianopoulou V."/>
            <person name="Squina F.M."/>
            <person name="Sun H."/>
            <person name="Susca A."/>
            <person name="Todd R.B."/>
            <person name="Tsang A."/>
            <person name="Unkles S.E."/>
            <person name="van de Wiele N."/>
            <person name="van Rossen-Uffink D."/>
            <person name="Oliveira J.V."/>
            <person name="Vesth T.C."/>
            <person name="Visser J."/>
            <person name="Yu J.-H."/>
            <person name="Zhou M."/>
            <person name="Andersen M.R."/>
            <person name="Archer D.B."/>
            <person name="Baker S.E."/>
            <person name="Benoit I."/>
            <person name="Brakhage A.A."/>
            <person name="Braus G.H."/>
            <person name="Fischer R."/>
            <person name="Frisvad J.C."/>
            <person name="Goldman G.H."/>
            <person name="Houbraken J."/>
            <person name="Oakley B."/>
            <person name="Pocsi I."/>
            <person name="Scazzocchio C."/>
            <person name="Seiboth B."/>
            <person name="vanKuyk P.A."/>
            <person name="Wortman J."/>
            <person name="Dyer P.S."/>
            <person name="Grigoriev I.V."/>
        </authorList>
    </citation>
    <scope>NUCLEOTIDE SEQUENCE [LARGE SCALE GENOMIC DNA]</scope>
    <source>
        <strain evidence="5">CBS 593.65</strain>
    </source>
</reference>
<feature type="compositionally biased region" description="Basic and acidic residues" evidence="2">
    <location>
        <begin position="224"/>
        <end position="237"/>
    </location>
</feature>
<gene>
    <name evidence="4" type="ORF">ASPSYDRAFT_45122</name>
</gene>
<feature type="compositionally biased region" description="Polar residues" evidence="2">
    <location>
        <begin position="211"/>
        <end position="223"/>
    </location>
</feature>
<feature type="region of interest" description="Disordered" evidence="2">
    <location>
        <begin position="211"/>
        <end position="315"/>
    </location>
</feature>
<keyword evidence="1" id="KW-0694">RNA-binding</keyword>
<keyword evidence="5" id="KW-1185">Reference proteome</keyword>
<feature type="domain" description="RRM" evidence="3">
    <location>
        <begin position="140"/>
        <end position="203"/>
    </location>
</feature>
<dbReference type="GO" id="GO:0003729">
    <property type="term" value="F:mRNA binding"/>
    <property type="evidence" value="ECO:0007669"/>
    <property type="project" value="TreeGrafter"/>
</dbReference>
<dbReference type="InterPro" id="IPR051229">
    <property type="entry name" value="ALYREF_mRNA_export"/>
</dbReference>
<dbReference type="GO" id="GO:0005634">
    <property type="term" value="C:nucleus"/>
    <property type="evidence" value="ECO:0007669"/>
    <property type="project" value="TreeGrafter"/>
</dbReference>
<dbReference type="Pfam" id="PF00076">
    <property type="entry name" value="RRM_1"/>
    <property type="match status" value="1"/>
</dbReference>
<evidence type="ECO:0000256" key="1">
    <source>
        <dbReference type="ARBA" id="ARBA00022884"/>
    </source>
</evidence>
<dbReference type="STRING" id="1036612.A0A1L9TH08"/>
<feature type="compositionally biased region" description="Polar residues" evidence="2">
    <location>
        <begin position="250"/>
        <end position="260"/>
    </location>
</feature>
<dbReference type="InterPro" id="IPR035979">
    <property type="entry name" value="RBD_domain_sf"/>
</dbReference>